<evidence type="ECO:0000313" key="4">
    <source>
        <dbReference type="EMBL" id="KAB2797358.1"/>
    </source>
</evidence>
<dbReference type="InterPro" id="IPR013750">
    <property type="entry name" value="GHMP_kinase_C_dom"/>
</dbReference>
<dbReference type="InterPro" id="IPR014721">
    <property type="entry name" value="Ribsml_uS5_D2-typ_fold_subgr"/>
</dbReference>
<evidence type="ECO:0000259" key="3">
    <source>
        <dbReference type="Pfam" id="PF08544"/>
    </source>
</evidence>
<dbReference type="GO" id="GO:0016301">
    <property type="term" value="F:kinase activity"/>
    <property type="evidence" value="ECO:0007669"/>
    <property type="project" value="UniProtKB-KW"/>
</dbReference>
<dbReference type="InterPro" id="IPR020568">
    <property type="entry name" value="Ribosomal_Su5_D2-typ_SF"/>
</dbReference>
<dbReference type="Pfam" id="PF00288">
    <property type="entry name" value="GHMP_kinases_N"/>
    <property type="match status" value="1"/>
</dbReference>
<name>A0A6I0DL93_BRUAN</name>
<sequence>MDFSRSLADDLSFFGVRQQPERLIVGTGRAMAHHGEILQGVFCDKGERLHRGLITLPCPAFEAVATFWPDDRNNIRTRPAGMLKAARAAQLTLEMLGQPDAGGCLTIESNIPMSLGYGSSTADVVAAIRAISAAMRVELSRAIICRLAVAAETASDSIVFGPQAVLFAQREGHVIEYLPGEYPPLLIVGFVSTNDASVDTLTFKPARYDRSEIESFRVLRGLARKAILEQDAGLLGRVATASARINQRYLPKENLAELLALADNCGALGVQIAHSGNRMGLLIDARHPDASNQSDAAAKAAATQGFINIHQFAVNVDVRGLKGQL</sequence>
<feature type="domain" description="GHMP kinase N-terminal" evidence="2">
    <location>
        <begin position="86"/>
        <end position="157"/>
    </location>
</feature>
<dbReference type="AlphaFoldDB" id="A0A6I0DL93"/>
<dbReference type="PIRSF" id="PIRSF033887">
    <property type="entry name" value="PduX"/>
    <property type="match status" value="1"/>
</dbReference>
<evidence type="ECO:0000256" key="1">
    <source>
        <dbReference type="ARBA" id="ARBA00022777"/>
    </source>
</evidence>
<keyword evidence="1 4" id="KW-0808">Transferase</keyword>
<accession>A0A6I0DL93</accession>
<keyword evidence="1 4" id="KW-0418">Kinase</keyword>
<evidence type="ECO:0000313" key="5">
    <source>
        <dbReference type="Proteomes" id="UP000441102"/>
    </source>
</evidence>
<proteinExistence type="predicted"/>
<dbReference type="RefSeq" id="WP_151576681.1">
    <property type="nucleotide sequence ID" value="NZ_WBWX01000004.1"/>
</dbReference>
<evidence type="ECO:0000259" key="2">
    <source>
        <dbReference type="Pfam" id="PF00288"/>
    </source>
</evidence>
<organism evidence="4 5">
    <name type="scientific">Brucella anthropi</name>
    <name type="common">Ochrobactrum anthropi</name>
    <dbReference type="NCBI Taxonomy" id="529"/>
    <lineage>
        <taxon>Bacteria</taxon>
        <taxon>Pseudomonadati</taxon>
        <taxon>Pseudomonadota</taxon>
        <taxon>Alphaproteobacteria</taxon>
        <taxon>Hyphomicrobiales</taxon>
        <taxon>Brucellaceae</taxon>
        <taxon>Brucella/Ochrobactrum group</taxon>
        <taxon>Brucella</taxon>
    </lineage>
</organism>
<dbReference type="SUPFAM" id="SSF54211">
    <property type="entry name" value="Ribosomal protein S5 domain 2-like"/>
    <property type="match status" value="1"/>
</dbReference>
<dbReference type="InterPro" id="IPR012363">
    <property type="entry name" value="PduX"/>
</dbReference>
<dbReference type="InterPro" id="IPR006204">
    <property type="entry name" value="GHMP_kinase_N_dom"/>
</dbReference>
<protein>
    <submittedName>
        <fullName evidence="4">Kinase</fullName>
    </submittedName>
</protein>
<dbReference type="Gene3D" id="3.30.230.10">
    <property type="match status" value="1"/>
</dbReference>
<dbReference type="GO" id="GO:0005524">
    <property type="term" value="F:ATP binding"/>
    <property type="evidence" value="ECO:0007669"/>
    <property type="project" value="InterPro"/>
</dbReference>
<dbReference type="Pfam" id="PF08544">
    <property type="entry name" value="GHMP_kinases_C"/>
    <property type="match status" value="1"/>
</dbReference>
<dbReference type="EMBL" id="WBWX01000004">
    <property type="protein sequence ID" value="KAB2797358.1"/>
    <property type="molecule type" value="Genomic_DNA"/>
</dbReference>
<feature type="domain" description="GHMP kinase C-terminal" evidence="3">
    <location>
        <begin position="223"/>
        <end position="276"/>
    </location>
</feature>
<gene>
    <name evidence="4" type="ORF">F9L06_13635</name>
</gene>
<comment type="caution">
    <text evidence="4">The sequence shown here is derived from an EMBL/GenBank/DDBJ whole genome shotgun (WGS) entry which is preliminary data.</text>
</comment>
<reference evidence="4 5" key="1">
    <citation type="submission" date="2019-09" db="EMBL/GenBank/DDBJ databases">
        <title>Taxonomic organization of the family Brucellaceae based on a phylogenomic approach.</title>
        <authorList>
            <person name="Leclercq S."/>
            <person name="Cloeckaert A."/>
            <person name="Zygmunt M.S."/>
        </authorList>
    </citation>
    <scope>NUCLEOTIDE SEQUENCE [LARGE SCALE GENOMIC DNA]</scope>
    <source>
        <strain evidence="4 5">CCUG 34461</strain>
    </source>
</reference>
<dbReference type="Proteomes" id="UP000441102">
    <property type="component" value="Unassembled WGS sequence"/>
</dbReference>